<evidence type="ECO:0000313" key="2">
    <source>
        <dbReference type="EMBL" id="MBW0467903.1"/>
    </source>
</evidence>
<organism evidence="2 3">
    <name type="scientific">Austropuccinia psidii MF-1</name>
    <dbReference type="NCBI Taxonomy" id="1389203"/>
    <lineage>
        <taxon>Eukaryota</taxon>
        <taxon>Fungi</taxon>
        <taxon>Dikarya</taxon>
        <taxon>Basidiomycota</taxon>
        <taxon>Pucciniomycotina</taxon>
        <taxon>Pucciniomycetes</taxon>
        <taxon>Pucciniales</taxon>
        <taxon>Sphaerophragmiaceae</taxon>
        <taxon>Austropuccinia</taxon>
    </lineage>
</organism>
<evidence type="ECO:0000256" key="1">
    <source>
        <dbReference type="SAM" id="MobiDB-lite"/>
    </source>
</evidence>
<keyword evidence="3" id="KW-1185">Reference proteome</keyword>
<name>A0A9Q3GHR6_9BASI</name>
<protein>
    <submittedName>
        <fullName evidence="2">Uncharacterized protein</fullName>
    </submittedName>
</protein>
<accession>A0A9Q3GHR6</accession>
<comment type="caution">
    <text evidence="2">The sequence shown here is derived from an EMBL/GenBank/DDBJ whole genome shotgun (WGS) entry which is preliminary data.</text>
</comment>
<feature type="region of interest" description="Disordered" evidence="1">
    <location>
        <begin position="16"/>
        <end position="39"/>
    </location>
</feature>
<evidence type="ECO:0000313" key="3">
    <source>
        <dbReference type="Proteomes" id="UP000765509"/>
    </source>
</evidence>
<dbReference type="Proteomes" id="UP000765509">
    <property type="component" value="Unassembled WGS sequence"/>
</dbReference>
<sequence>MQFELTFSCILEPSQANEPTVCPTSSIPGTSEFPASQVPQTEKNLICEPELGISLIKSMDEPFSLLGTPHLVIIIDNTPVRSPLLPWRTKHPPCPILRHPSNLH</sequence>
<proteinExistence type="predicted"/>
<reference evidence="2" key="1">
    <citation type="submission" date="2021-03" db="EMBL/GenBank/DDBJ databases">
        <title>Draft genome sequence of rust myrtle Austropuccinia psidii MF-1, a brazilian biotype.</title>
        <authorList>
            <person name="Quecine M.C."/>
            <person name="Pachon D.M.R."/>
            <person name="Bonatelli M.L."/>
            <person name="Correr F.H."/>
            <person name="Franceschini L.M."/>
            <person name="Leite T.F."/>
            <person name="Margarido G.R.A."/>
            <person name="Almeida C.A."/>
            <person name="Ferrarezi J.A."/>
            <person name="Labate C.A."/>
        </authorList>
    </citation>
    <scope>NUCLEOTIDE SEQUENCE</scope>
    <source>
        <strain evidence="2">MF-1</strain>
    </source>
</reference>
<dbReference type="EMBL" id="AVOT02001713">
    <property type="protein sequence ID" value="MBW0467903.1"/>
    <property type="molecule type" value="Genomic_DNA"/>
</dbReference>
<dbReference type="AlphaFoldDB" id="A0A9Q3GHR6"/>
<gene>
    <name evidence="2" type="ORF">O181_007618</name>
</gene>